<reference evidence="3" key="1">
    <citation type="submission" date="2017-02" db="EMBL/GenBank/DDBJ databases">
        <title>Genome of Microbulbifer agarilyticus GP101.</title>
        <authorList>
            <person name="Jung J."/>
            <person name="Bae S.S."/>
            <person name="Baek K."/>
        </authorList>
    </citation>
    <scope>NUCLEOTIDE SEQUENCE [LARGE SCALE GENOMIC DNA]</scope>
    <source>
        <strain evidence="3">GP101</strain>
    </source>
</reference>
<dbReference type="KEGG" id="maga:Mag101_03095"/>
<organism evidence="3 4">
    <name type="scientific">Microbulbifer agarilyticus</name>
    <dbReference type="NCBI Taxonomy" id="260552"/>
    <lineage>
        <taxon>Bacteria</taxon>
        <taxon>Pseudomonadati</taxon>
        <taxon>Pseudomonadota</taxon>
        <taxon>Gammaproteobacteria</taxon>
        <taxon>Cellvibrionales</taxon>
        <taxon>Microbulbiferaceae</taxon>
        <taxon>Microbulbifer</taxon>
    </lineage>
</organism>
<evidence type="ECO:0000313" key="4">
    <source>
        <dbReference type="Proteomes" id="UP000188219"/>
    </source>
</evidence>
<dbReference type="OrthoDB" id="282116at2"/>
<evidence type="ECO:0000256" key="1">
    <source>
        <dbReference type="SAM" id="MobiDB-lite"/>
    </source>
</evidence>
<feature type="transmembrane region" description="Helical" evidence="2">
    <location>
        <begin position="21"/>
        <end position="37"/>
    </location>
</feature>
<keyword evidence="2" id="KW-0812">Transmembrane</keyword>
<feature type="region of interest" description="Disordered" evidence="1">
    <location>
        <begin position="88"/>
        <end position="112"/>
    </location>
</feature>
<dbReference type="RefSeq" id="WP_077400630.1">
    <property type="nucleotide sequence ID" value="NZ_CP019650.1"/>
</dbReference>
<keyword evidence="2" id="KW-0472">Membrane</keyword>
<accession>A0A1Q2M3C2</accession>
<protein>
    <submittedName>
        <fullName evidence="3">Uncharacterized protein</fullName>
    </submittedName>
</protein>
<evidence type="ECO:0000256" key="2">
    <source>
        <dbReference type="SAM" id="Phobius"/>
    </source>
</evidence>
<feature type="transmembrane region" description="Helical" evidence="2">
    <location>
        <begin position="49"/>
        <end position="66"/>
    </location>
</feature>
<dbReference type="Proteomes" id="UP000188219">
    <property type="component" value="Chromosome"/>
</dbReference>
<keyword evidence="2" id="KW-1133">Transmembrane helix</keyword>
<dbReference type="AlphaFoldDB" id="A0A1Q2M3C2"/>
<sequence>MSGEKQDFFDNPNNIRNMLRVFYVICALLFAADFVVHRHTEFRFEGLPGFYPIYGFVGCVILVFAAKWMRTFLMRPEDYYDKRELTDFNSDDGDTPSHEDSNTPVSGGHQRV</sequence>
<dbReference type="STRING" id="260552.Mag101_03095"/>
<gene>
    <name evidence="3" type="ORF">Mag101_03095</name>
</gene>
<name>A0A1Q2M3C2_9GAMM</name>
<proteinExistence type="predicted"/>
<dbReference type="EMBL" id="CP019650">
    <property type="protein sequence ID" value="AQQ66737.1"/>
    <property type="molecule type" value="Genomic_DNA"/>
</dbReference>
<evidence type="ECO:0000313" key="3">
    <source>
        <dbReference type="EMBL" id="AQQ66737.1"/>
    </source>
</evidence>
<keyword evidence="4" id="KW-1185">Reference proteome</keyword>